<dbReference type="InterPro" id="IPR041883">
    <property type="entry name" value="PilM_N-ter"/>
</dbReference>
<dbReference type="AlphaFoldDB" id="A0A2T0HN24"/>
<reference evidence="1 2" key="1">
    <citation type="submission" date="2018-03" db="EMBL/GenBank/DDBJ databases">
        <title>Blue discolouration in mozzarella cheese caused by Pseudomonas fluorescens.</title>
        <authorList>
            <person name="Chiesa F."/>
            <person name="Dalmasso A."/>
            <person name="Lomonaco S."/>
        </authorList>
    </citation>
    <scope>NUCLEOTIDE SEQUENCE [LARGE SCALE GENOMIC DNA]</scope>
    <source>
        <strain evidence="1 2">11293</strain>
    </source>
</reference>
<gene>
    <name evidence="1" type="ORF">C7A10_29025</name>
</gene>
<dbReference type="Proteomes" id="UP000239731">
    <property type="component" value="Unassembled WGS sequence"/>
</dbReference>
<evidence type="ECO:0000313" key="2">
    <source>
        <dbReference type="Proteomes" id="UP000239731"/>
    </source>
</evidence>
<dbReference type="Gene3D" id="3.30.1300.90">
    <property type="entry name" value="PilM protein, N-terminal domain"/>
    <property type="match status" value="1"/>
</dbReference>
<evidence type="ECO:0000313" key="1">
    <source>
        <dbReference type="EMBL" id="PRW84480.1"/>
    </source>
</evidence>
<comment type="caution">
    <text evidence="1">The sequence shown here is derived from an EMBL/GenBank/DDBJ whole genome shotgun (WGS) entry which is preliminary data.</text>
</comment>
<dbReference type="Gene3D" id="6.20.120.30">
    <property type="entry name" value="PilM protein, C-terminal domain"/>
    <property type="match status" value="1"/>
</dbReference>
<accession>A0A2T0HN24</accession>
<dbReference type="InterPro" id="IPR041884">
    <property type="entry name" value="PilM_C-ter"/>
</dbReference>
<sequence length="148" mass="15577">MLAMPIIGSLLILLIVFASLFGSNQAHQKQTLQEAEIDAVAGNLMIYRNVVSAYAEANPTTTGAVADATLGLPTWYQRQPGMGNYLVGGKSYVFYTTILPGLVGTLAERSQSMSIGINSGGWLRSPIAGNTGIPLPAQVPQSAVVIIQ</sequence>
<organism evidence="1 2">
    <name type="scientific">Pseudomonas fluorescens</name>
    <dbReference type="NCBI Taxonomy" id="294"/>
    <lineage>
        <taxon>Bacteria</taxon>
        <taxon>Pseudomonadati</taxon>
        <taxon>Pseudomonadota</taxon>
        <taxon>Gammaproteobacteria</taxon>
        <taxon>Pseudomonadales</taxon>
        <taxon>Pseudomonadaceae</taxon>
        <taxon>Pseudomonas</taxon>
    </lineage>
</organism>
<dbReference type="Pfam" id="PF07419">
    <property type="entry name" value="PilM"/>
    <property type="match status" value="1"/>
</dbReference>
<dbReference type="InterPro" id="IPR009987">
    <property type="entry name" value="IM_PilM"/>
</dbReference>
<name>A0A2T0HN24_PSEFL</name>
<dbReference type="EMBL" id="PVUH01000030">
    <property type="protein sequence ID" value="PRW84480.1"/>
    <property type="molecule type" value="Genomic_DNA"/>
</dbReference>
<protein>
    <submittedName>
        <fullName evidence="1">Pilus assembly protein PilM</fullName>
    </submittedName>
</protein>
<proteinExistence type="predicted"/>